<accession>A0AA87YQ59</accession>
<dbReference type="GO" id="GO:0005666">
    <property type="term" value="C:RNA polymerase III complex"/>
    <property type="evidence" value="ECO:0007669"/>
    <property type="project" value="TreeGrafter"/>
</dbReference>
<sequence length="341" mass="38630">MGNITSDKNGGALDSANLSRKKVAGMEVGLQVVLTPADWPMEKSSKRLYKGVTELNRDGQKGGKKPTAPPKSWASLFKKVEEEGKASPEKSDITSDFSVSMLTEVDSSVQLENFCHATRIDLIHLKDNEMMFSMMGIDESIALEFRRILIEEIPTMAFDHVNIEESSADLNQYALLKQLALVPIRVDPKFFEFAEHKKGNENIWNEKNSIVFRLDLVGHQVPYTIVKSDDLKWSPNGSELPWKPKYSQYRSAWSPDENENSLQDAVPRTYTSYNCSQDSLSEFVNNPISVRQDIRLFKLWPGERVKLEAYAVKGFGKRNVKWSPVATAYYKPAKKVTNLNL</sequence>
<evidence type="ECO:0000256" key="2">
    <source>
        <dbReference type="ARBA" id="ARBA00023163"/>
    </source>
</evidence>
<dbReference type="PANTHER" id="PTHR11800:SF13">
    <property type="entry name" value="DNA-DIRECTED RNA POLYMERASES I AND III SUBUNIT RPAC1"/>
    <property type="match status" value="1"/>
</dbReference>
<dbReference type="Gene3D" id="3.30.1360.10">
    <property type="entry name" value="RNA polymerase, RBP11-like subunit"/>
    <property type="match status" value="1"/>
</dbReference>
<dbReference type="GO" id="GO:0006351">
    <property type="term" value="P:DNA-templated transcription"/>
    <property type="evidence" value="ECO:0007669"/>
    <property type="project" value="InterPro"/>
</dbReference>
<gene>
    <name evidence="4" type="ORF">TIFTF001_048760</name>
</gene>
<feature type="domain" description="DNA-directed RNA polymerase RpoA/D/Rpb3-type" evidence="3">
    <location>
        <begin position="129"/>
        <end position="341"/>
    </location>
</feature>
<organism evidence="4 5">
    <name type="scientific">Ficus carica</name>
    <name type="common">Common fig</name>
    <dbReference type="NCBI Taxonomy" id="3494"/>
    <lineage>
        <taxon>Eukaryota</taxon>
        <taxon>Viridiplantae</taxon>
        <taxon>Streptophyta</taxon>
        <taxon>Embryophyta</taxon>
        <taxon>Tracheophyta</taxon>
        <taxon>Spermatophyta</taxon>
        <taxon>Magnoliopsida</taxon>
        <taxon>eudicotyledons</taxon>
        <taxon>Gunneridae</taxon>
        <taxon>Pentapetalae</taxon>
        <taxon>rosids</taxon>
        <taxon>fabids</taxon>
        <taxon>Rosales</taxon>
        <taxon>Moraceae</taxon>
        <taxon>Ficeae</taxon>
        <taxon>Ficus</taxon>
    </lineage>
</organism>
<dbReference type="GO" id="GO:0003899">
    <property type="term" value="F:DNA-directed RNA polymerase activity"/>
    <property type="evidence" value="ECO:0007669"/>
    <property type="project" value="InterPro"/>
</dbReference>
<proteinExistence type="predicted"/>
<evidence type="ECO:0000259" key="3">
    <source>
        <dbReference type="SMART" id="SM00662"/>
    </source>
</evidence>
<evidence type="ECO:0000313" key="5">
    <source>
        <dbReference type="Proteomes" id="UP001187192"/>
    </source>
</evidence>
<evidence type="ECO:0000313" key="4">
    <source>
        <dbReference type="EMBL" id="GMN20504.1"/>
    </source>
</evidence>
<dbReference type="SUPFAM" id="SSF55257">
    <property type="entry name" value="RBP11-like subunits of RNA polymerase"/>
    <property type="match status" value="1"/>
</dbReference>
<dbReference type="InterPro" id="IPR011263">
    <property type="entry name" value="DNA-dir_RNA_pol_RpoA/D/Rpb3"/>
</dbReference>
<comment type="caution">
    <text evidence="4">The sequence shown here is derived from an EMBL/GenBank/DDBJ whole genome shotgun (WGS) entry which is preliminary data.</text>
</comment>
<reference evidence="4" key="1">
    <citation type="submission" date="2023-07" db="EMBL/GenBank/DDBJ databases">
        <title>draft genome sequence of fig (Ficus carica).</title>
        <authorList>
            <person name="Takahashi T."/>
            <person name="Nishimura K."/>
        </authorList>
    </citation>
    <scope>NUCLEOTIDE SEQUENCE</scope>
</reference>
<dbReference type="Pfam" id="PF01193">
    <property type="entry name" value="RNA_pol_L"/>
    <property type="match status" value="1"/>
</dbReference>
<dbReference type="AlphaFoldDB" id="A0AA87YQ59"/>
<keyword evidence="2" id="KW-0804">Transcription</keyword>
<dbReference type="Proteomes" id="UP001187192">
    <property type="component" value="Unassembled WGS sequence"/>
</dbReference>
<dbReference type="PANTHER" id="PTHR11800">
    <property type="entry name" value="DNA-DIRECTED RNA POLYMERASE"/>
    <property type="match status" value="1"/>
</dbReference>
<dbReference type="InterPro" id="IPR050518">
    <property type="entry name" value="Rpo3/RPB3_RNA_Pol_subunit"/>
</dbReference>
<keyword evidence="1" id="KW-0240">DNA-directed RNA polymerase</keyword>
<dbReference type="GO" id="GO:0005736">
    <property type="term" value="C:RNA polymerase I complex"/>
    <property type="evidence" value="ECO:0007669"/>
    <property type="project" value="TreeGrafter"/>
</dbReference>
<keyword evidence="5" id="KW-1185">Reference proteome</keyword>
<dbReference type="InterPro" id="IPR036643">
    <property type="entry name" value="RNApol_insert_sf"/>
</dbReference>
<evidence type="ECO:0000256" key="1">
    <source>
        <dbReference type="ARBA" id="ARBA00022478"/>
    </source>
</evidence>
<protein>
    <recommendedName>
        <fullName evidence="3">DNA-directed RNA polymerase RpoA/D/Rpb3-type domain-containing protein</fullName>
    </recommendedName>
</protein>
<dbReference type="EMBL" id="BTGU01006457">
    <property type="protein sequence ID" value="GMN20504.1"/>
    <property type="molecule type" value="Genomic_DNA"/>
</dbReference>
<dbReference type="GO" id="GO:0046983">
    <property type="term" value="F:protein dimerization activity"/>
    <property type="evidence" value="ECO:0007669"/>
    <property type="project" value="InterPro"/>
</dbReference>
<dbReference type="Gene3D" id="2.170.120.12">
    <property type="entry name" value="DNA-directed RNA polymerase, insert domain"/>
    <property type="match status" value="1"/>
</dbReference>
<dbReference type="SUPFAM" id="SSF56553">
    <property type="entry name" value="Insert subdomain of RNA polymerase alpha subunit"/>
    <property type="match status" value="2"/>
</dbReference>
<dbReference type="InterPro" id="IPR036603">
    <property type="entry name" value="RBP11-like"/>
</dbReference>
<dbReference type="SMART" id="SM00662">
    <property type="entry name" value="RPOLD"/>
    <property type="match status" value="1"/>
</dbReference>
<name>A0AA87YQ59_FICCA</name>